<dbReference type="VEuPathDB" id="FungiDB:ACLA_023800"/>
<evidence type="ECO:0000256" key="3">
    <source>
        <dbReference type="ARBA" id="ARBA00022827"/>
    </source>
</evidence>
<keyword evidence="2" id="KW-0285">Flavoprotein</keyword>
<dbReference type="AlphaFoldDB" id="A1CPU5"/>
<keyword evidence="3" id="KW-0274">FAD</keyword>
<evidence type="ECO:0000256" key="1">
    <source>
        <dbReference type="ARBA" id="ARBA00009183"/>
    </source>
</evidence>
<dbReference type="Proteomes" id="UP000006701">
    <property type="component" value="Unassembled WGS sequence"/>
</dbReference>
<dbReference type="OMA" id="GQFPMGD"/>
<evidence type="ECO:0000313" key="5">
    <source>
        <dbReference type="EMBL" id="EAW07666.1"/>
    </source>
</evidence>
<dbReference type="GO" id="GO:0050660">
    <property type="term" value="F:flavin adenine dinucleotide binding"/>
    <property type="evidence" value="ECO:0007669"/>
    <property type="project" value="InterPro"/>
</dbReference>
<evidence type="ECO:0000256" key="2">
    <source>
        <dbReference type="ARBA" id="ARBA00022630"/>
    </source>
</evidence>
<dbReference type="OrthoDB" id="66881at2759"/>
<accession>A1CPU5</accession>
<dbReference type="EMBL" id="DS027059">
    <property type="protein sequence ID" value="EAW07666.1"/>
    <property type="molecule type" value="Genomic_DNA"/>
</dbReference>
<dbReference type="InterPro" id="IPR020946">
    <property type="entry name" value="Flavin_mOase-like"/>
</dbReference>
<evidence type="ECO:0000313" key="6">
    <source>
        <dbReference type="Proteomes" id="UP000006701"/>
    </source>
</evidence>
<dbReference type="Pfam" id="PF00743">
    <property type="entry name" value="FMO-like"/>
    <property type="match status" value="1"/>
</dbReference>
<dbReference type="SUPFAM" id="SSF51905">
    <property type="entry name" value="FAD/NAD(P)-binding domain"/>
    <property type="match status" value="1"/>
</dbReference>
<organism evidence="5 6">
    <name type="scientific">Aspergillus clavatus (strain ATCC 1007 / CBS 513.65 / DSM 816 / NCTC 3887 / NRRL 1 / QM 1276 / 107)</name>
    <dbReference type="NCBI Taxonomy" id="344612"/>
    <lineage>
        <taxon>Eukaryota</taxon>
        <taxon>Fungi</taxon>
        <taxon>Dikarya</taxon>
        <taxon>Ascomycota</taxon>
        <taxon>Pezizomycotina</taxon>
        <taxon>Eurotiomycetes</taxon>
        <taxon>Eurotiomycetidae</taxon>
        <taxon>Eurotiales</taxon>
        <taxon>Aspergillaceae</taxon>
        <taxon>Aspergillus</taxon>
        <taxon>Aspergillus subgen. Fumigati</taxon>
    </lineage>
</organism>
<reference evidence="5 6" key="1">
    <citation type="journal article" date="2008" name="PLoS Genet.">
        <title>Genomic islands in the pathogenic filamentous fungus Aspergillus fumigatus.</title>
        <authorList>
            <person name="Fedorova N.D."/>
            <person name="Khaldi N."/>
            <person name="Joardar V.S."/>
            <person name="Maiti R."/>
            <person name="Amedeo P."/>
            <person name="Anderson M.J."/>
            <person name="Crabtree J."/>
            <person name="Silva J.C."/>
            <person name="Badger J.H."/>
            <person name="Albarraq A."/>
            <person name="Angiuoli S."/>
            <person name="Bussey H."/>
            <person name="Bowyer P."/>
            <person name="Cotty P.J."/>
            <person name="Dyer P.S."/>
            <person name="Egan A."/>
            <person name="Galens K."/>
            <person name="Fraser-Liggett C.M."/>
            <person name="Haas B.J."/>
            <person name="Inman J.M."/>
            <person name="Kent R."/>
            <person name="Lemieux S."/>
            <person name="Malavazi I."/>
            <person name="Orvis J."/>
            <person name="Roemer T."/>
            <person name="Ronning C.M."/>
            <person name="Sundaram J.P."/>
            <person name="Sutton G."/>
            <person name="Turner G."/>
            <person name="Venter J.C."/>
            <person name="White O.R."/>
            <person name="Whitty B.R."/>
            <person name="Youngman P."/>
            <person name="Wolfe K.H."/>
            <person name="Goldman G.H."/>
            <person name="Wortman J.R."/>
            <person name="Jiang B."/>
            <person name="Denning D.W."/>
            <person name="Nierman W.C."/>
        </authorList>
    </citation>
    <scope>NUCLEOTIDE SEQUENCE [LARGE SCALE GENOMIC DNA]</scope>
    <source>
        <strain evidence="6">ATCC 1007 / CBS 513.65 / DSM 816 / NCTC 3887 / NRRL 1</strain>
    </source>
</reference>
<dbReference type="eggNOG" id="KOG1399">
    <property type="taxonomic scope" value="Eukaryota"/>
</dbReference>
<dbReference type="RefSeq" id="XP_001269092.1">
    <property type="nucleotide sequence ID" value="XM_001269091.1"/>
</dbReference>
<dbReference type="KEGG" id="act:ACLA_023800"/>
<dbReference type="InterPro" id="IPR050346">
    <property type="entry name" value="FMO-like"/>
</dbReference>
<dbReference type="GeneID" id="4701759"/>
<evidence type="ECO:0000256" key="4">
    <source>
        <dbReference type="ARBA" id="ARBA00023002"/>
    </source>
</evidence>
<sequence length="762" mass="83486">MARPKKVAVIGAGPSGLVTAKTLLHQFPEGTFAPTIFEKRPEIGGLWPARHDRRSRSTVNPLMRTNLSRFTVSFSDLAWESVVGDAVPTFPRAWQVGLYLEKYAERYLPAEVVRLGHEVVGVSRARVDGRPRWTVQWRRHGYEDGVQADSAGDCTVVGSEEFDFLVVASGYFARPYCPDIPGLDAFADRTIHSFALRDREDLDGLVNRAGPDGGKLVVIGGSMSGAEAASALALHVSSSRAASGAAQADVHHVCSRPFWTVPTHLPHTRKEDAADTGTVSLLPLDLAMYDLARRPPGPVEYAFGPVSSTQVARVNDYFHSVLGGDYASIGVSDTGAHDDGGTHLRPSWVAIGNDYAEFVRSGIINPTFGRVCAVHRSSENRTRIEIEVPGKDRVSLENVAGIILATGFTPFASLGFLPDEVLQILDYSANDSFFPLLLDGKGTSHAEIPDLGFVGFYRGPYWGVMEMQARSLAKSWAEADTEHGIEFSTEQLESKATERQRVREYRQSDPNLHRGQFPMGDYTGLMESFARDLGISRASLLGFGERDGPVVPARYIMRREGNEEGLGTADVQITLNAMSNVLISQPASAGSAIYMAIFRALHGAWSLMRTSSTHKDQSTGIATFHPRYPSEPAYEAEYLYEEAGTDSIQAVYRLAESPGDAKIIVSPVDRSQSQAVAAFSHALSVTEQEFQSTEGKYSLHATSTGFAGSDSNHSDASNWKHDYVFRFDGVAISSWTCTVWRPLEQLNPYKEDETVTTLYRRL</sequence>
<dbReference type="HOGENOM" id="CLU_023116_0_0_1"/>
<keyword evidence="6" id="KW-1185">Reference proteome</keyword>
<gene>
    <name evidence="5" type="ORF">ACLA_023800</name>
</gene>
<keyword evidence="4" id="KW-0560">Oxidoreductase</keyword>
<dbReference type="Gene3D" id="3.50.50.60">
    <property type="entry name" value="FAD/NAD(P)-binding domain"/>
    <property type="match status" value="1"/>
</dbReference>
<protein>
    <submittedName>
        <fullName evidence="5">Pyridine nucleotide-disulphide oxidoreductase, putative</fullName>
    </submittedName>
</protein>
<dbReference type="InterPro" id="IPR036188">
    <property type="entry name" value="FAD/NAD-bd_sf"/>
</dbReference>
<dbReference type="GO" id="GO:0050661">
    <property type="term" value="F:NADP binding"/>
    <property type="evidence" value="ECO:0007669"/>
    <property type="project" value="InterPro"/>
</dbReference>
<comment type="similarity">
    <text evidence="1">Belongs to the FMO family.</text>
</comment>
<dbReference type="PANTHER" id="PTHR23023">
    <property type="entry name" value="DIMETHYLANILINE MONOOXYGENASE"/>
    <property type="match status" value="1"/>
</dbReference>
<name>A1CPU5_ASPCL</name>
<proteinExistence type="inferred from homology"/>
<dbReference type="PRINTS" id="PR00368">
    <property type="entry name" value="FADPNR"/>
</dbReference>
<dbReference type="GO" id="GO:0004499">
    <property type="term" value="F:N,N-dimethylaniline monooxygenase activity"/>
    <property type="evidence" value="ECO:0007669"/>
    <property type="project" value="InterPro"/>
</dbReference>